<keyword evidence="1" id="KW-0067">ATP-binding</keyword>
<reference evidence="3 4" key="2">
    <citation type="submission" date="2020-03" db="EMBL/GenBank/DDBJ databases">
        <authorList>
            <person name="Ichikawa N."/>
            <person name="Kimura A."/>
            <person name="Kitahashi Y."/>
            <person name="Uohara A."/>
        </authorList>
    </citation>
    <scope>NUCLEOTIDE SEQUENCE [LARGE SCALE GENOMIC DNA]</scope>
    <source>
        <strain evidence="3 4">NBRC 108639</strain>
    </source>
</reference>
<dbReference type="PROSITE" id="PS00867">
    <property type="entry name" value="CPSASE_2"/>
    <property type="match status" value="1"/>
</dbReference>
<name>A0A6V8KG44_9ACTN</name>
<reference evidence="3 4" key="1">
    <citation type="submission" date="2020-03" db="EMBL/GenBank/DDBJ databases">
        <title>Whole genome shotgun sequence of Phytohabitans houttuyneae NBRC 108639.</title>
        <authorList>
            <person name="Komaki H."/>
            <person name="Tamura T."/>
        </authorList>
    </citation>
    <scope>NUCLEOTIDE SEQUENCE [LARGE SCALE GENOMIC DNA]</scope>
    <source>
        <strain evidence="3 4">NBRC 108639</strain>
    </source>
</reference>
<dbReference type="InterPro" id="IPR011761">
    <property type="entry name" value="ATP-grasp"/>
</dbReference>
<dbReference type="GO" id="GO:0005524">
    <property type="term" value="F:ATP binding"/>
    <property type="evidence" value="ECO:0007669"/>
    <property type="project" value="UniProtKB-UniRule"/>
</dbReference>
<accession>A0A6V8KG44</accession>
<dbReference type="AlphaFoldDB" id="A0A6V8KG44"/>
<evidence type="ECO:0000313" key="3">
    <source>
        <dbReference type="EMBL" id="GFJ81059.1"/>
    </source>
</evidence>
<evidence type="ECO:0000259" key="2">
    <source>
        <dbReference type="PROSITE" id="PS50975"/>
    </source>
</evidence>
<dbReference type="Proteomes" id="UP000482800">
    <property type="component" value="Unassembled WGS sequence"/>
</dbReference>
<evidence type="ECO:0000313" key="4">
    <source>
        <dbReference type="Proteomes" id="UP000482800"/>
    </source>
</evidence>
<dbReference type="SUPFAM" id="SSF56059">
    <property type="entry name" value="Glutathione synthetase ATP-binding domain-like"/>
    <property type="match status" value="1"/>
</dbReference>
<dbReference type="PROSITE" id="PS50975">
    <property type="entry name" value="ATP_GRASP"/>
    <property type="match status" value="1"/>
</dbReference>
<proteinExistence type="predicted"/>
<evidence type="ECO:0000256" key="1">
    <source>
        <dbReference type="PROSITE-ProRule" id="PRU00409"/>
    </source>
</evidence>
<dbReference type="RefSeq" id="WP_173059694.1">
    <property type="nucleotide sequence ID" value="NZ_BAABGO010000026.1"/>
</dbReference>
<dbReference type="InterPro" id="IPR005479">
    <property type="entry name" value="CPAse_ATP-bd"/>
</dbReference>
<organism evidence="3 4">
    <name type="scientific">Phytohabitans houttuyneae</name>
    <dbReference type="NCBI Taxonomy" id="1076126"/>
    <lineage>
        <taxon>Bacteria</taxon>
        <taxon>Bacillati</taxon>
        <taxon>Actinomycetota</taxon>
        <taxon>Actinomycetes</taxon>
        <taxon>Micromonosporales</taxon>
        <taxon>Micromonosporaceae</taxon>
    </lineage>
</organism>
<comment type="caution">
    <text evidence="3">The sequence shown here is derived from an EMBL/GenBank/DDBJ whole genome shotgun (WGS) entry which is preliminary data.</text>
</comment>
<sequence>MTDAVDERALHVVSPASLRTWFRFFVHDPGGLDRIQHVGDDPRLSPDRLLRRLETTGARVAVFHSSHETLLRDRALADRLRDRGYPAFAQSPEAARLGVDKFVMRRFFQEYGLSALPWWRPDSPEGTADNPLVVVKARSGTQSLGTRLARLRGAALAGDEFCELYADGTEYSVLVYRDAAGDAVLPPVWKGPTSPDLVPPWRRLRLCPNPLGGAELDRRLREWGLRTAVAARVCGWVEVELLVTGDGTVHVLEINPRVSGTMRIAALATGIPPFSLHREPALRGDLAAVRRAAEVPYSGPPIADPARATFGTSRLTVAADSYAELVRMLGAAAEGQAGVVLASLVSTEESGRSVAVAGGRR</sequence>
<keyword evidence="4" id="KW-1185">Reference proteome</keyword>
<keyword evidence="1" id="KW-0547">Nucleotide-binding</keyword>
<dbReference type="GO" id="GO:0046872">
    <property type="term" value="F:metal ion binding"/>
    <property type="evidence" value="ECO:0007669"/>
    <property type="project" value="InterPro"/>
</dbReference>
<dbReference type="Gene3D" id="3.30.470.20">
    <property type="entry name" value="ATP-grasp fold, B domain"/>
    <property type="match status" value="1"/>
</dbReference>
<dbReference type="EMBL" id="BLPF01000002">
    <property type="protein sequence ID" value="GFJ81059.1"/>
    <property type="molecule type" value="Genomic_DNA"/>
</dbReference>
<feature type="domain" description="ATP-grasp" evidence="2">
    <location>
        <begin position="47"/>
        <end position="282"/>
    </location>
</feature>
<protein>
    <recommendedName>
        <fullName evidence="2">ATP-grasp domain-containing protein</fullName>
    </recommendedName>
</protein>
<gene>
    <name evidence="3" type="ORF">Phou_052390</name>
</gene>